<dbReference type="FunFam" id="2.20.28.20:FF:000001">
    <property type="entry name" value="Methionine--tRNA ligase"/>
    <property type="match status" value="1"/>
</dbReference>
<dbReference type="Gene3D" id="2.20.28.20">
    <property type="entry name" value="Methionyl-tRNA synthetase, Zn-domain"/>
    <property type="match status" value="1"/>
</dbReference>
<dbReference type="PANTHER" id="PTHR45765:SF1">
    <property type="entry name" value="METHIONINE--TRNA LIGASE, CYTOPLASMIC"/>
    <property type="match status" value="1"/>
</dbReference>
<dbReference type="InterPro" id="IPR001412">
    <property type="entry name" value="aa-tRNA-synth_I_CS"/>
</dbReference>
<feature type="compositionally biased region" description="Basic and acidic residues" evidence="15">
    <location>
        <begin position="770"/>
        <end position="788"/>
    </location>
</feature>
<feature type="domain" description="Methionyl-tRNA synthetase anticodon-binding" evidence="17">
    <location>
        <begin position="641"/>
        <end position="778"/>
    </location>
</feature>
<gene>
    <name evidence="18" type="ORF">P167DRAFT_526750</name>
</gene>
<comment type="subcellular location">
    <subcellularLocation>
        <location evidence="1">Cytoplasm</location>
    </subcellularLocation>
</comment>
<dbReference type="InterPro" id="IPR015413">
    <property type="entry name" value="Methionyl/Leucyl_tRNA_Synth"/>
</dbReference>
<dbReference type="InterPro" id="IPR029038">
    <property type="entry name" value="MetRS_Zn"/>
</dbReference>
<evidence type="ECO:0000256" key="11">
    <source>
        <dbReference type="ARBA" id="ARBA00023146"/>
    </source>
</evidence>
<feature type="region of interest" description="Disordered" evidence="15">
    <location>
        <begin position="770"/>
        <end position="824"/>
    </location>
</feature>
<keyword evidence="4" id="KW-0963">Cytoplasm</keyword>
<dbReference type="InterPro" id="IPR023458">
    <property type="entry name" value="Met-tRNA_ligase_1"/>
</dbReference>
<dbReference type="STRING" id="1392247.A0A3N4KGN9"/>
<dbReference type="InterPro" id="IPR009080">
    <property type="entry name" value="tRNAsynth_Ia_anticodon-bd"/>
</dbReference>
<dbReference type="SUPFAM" id="SSF52374">
    <property type="entry name" value="Nucleotidylyl transferase"/>
    <property type="match status" value="1"/>
</dbReference>
<dbReference type="OrthoDB" id="5844513at2759"/>
<dbReference type="Pfam" id="PF19303">
    <property type="entry name" value="Anticodon_3"/>
    <property type="match status" value="1"/>
</dbReference>
<evidence type="ECO:0000313" key="19">
    <source>
        <dbReference type="Proteomes" id="UP000277580"/>
    </source>
</evidence>
<evidence type="ECO:0000259" key="17">
    <source>
        <dbReference type="Pfam" id="PF19303"/>
    </source>
</evidence>
<comment type="similarity">
    <text evidence="2 14">Belongs to the class-I aminoacyl-tRNA synthetase family.</text>
</comment>
<dbReference type="CDD" id="cd00814">
    <property type="entry name" value="MetRS_core"/>
    <property type="match status" value="1"/>
</dbReference>
<evidence type="ECO:0000256" key="13">
    <source>
        <dbReference type="ARBA" id="ARBA00047364"/>
    </source>
</evidence>
<feature type="compositionally biased region" description="Basic and acidic residues" evidence="15">
    <location>
        <begin position="798"/>
        <end position="817"/>
    </location>
</feature>
<dbReference type="InterPro" id="IPR041872">
    <property type="entry name" value="Anticodon_Met"/>
</dbReference>
<evidence type="ECO:0000256" key="6">
    <source>
        <dbReference type="ARBA" id="ARBA00022598"/>
    </source>
</evidence>
<dbReference type="InterPro" id="IPR014758">
    <property type="entry name" value="Met-tRNA_synth"/>
</dbReference>
<organism evidence="18 19">
    <name type="scientific">Morchella conica CCBAS932</name>
    <dbReference type="NCBI Taxonomy" id="1392247"/>
    <lineage>
        <taxon>Eukaryota</taxon>
        <taxon>Fungi</taxon>
        <taxon>Dikarya</taxon>
        <taxon>Ascomycota</taxon>
        <taxon>Pezizomycotina</taxon>
        <taxon>Pezizomycetes</taxon>
        <taxon>Pezizales</taxon>
        <taxon>Morchellaceae</taxon>
        <taxon>Morchella</taxon>
    </lineage>
</organism>
<dbReference type="InterPro" id="IPR033911">
    <property type="entry name" value="MetRS_core"/>
</dbReference>
<evidence type="ECO:0000256" key="3">
    <source>
        <dbReference type="ARBA" id="ARBA00012838"/>
    </source>
</evidence>
<name>A0A3N4KGN9_9PEZI</name>
<dbReference type="InParanoid" id="A0A3N4KGN9"/>
<keyword evidence="5" id="KW-0820">tRNA-binding</keyword>
<dbReference type="EC" id="6.1.1.10" evidence="3"/>
<dbReference type="GO" id="GO:0005524">
    <property type="term" value="F:ATP binding"/>
    <property type="evidence" value="ECO:0007669"/>
    <property type="project" value="UniProtKB-KW"/>
</dbReference>
<sequence length="824" mass="91317">MATPTLKVNIPVPAPGGSASFVQALKVCIAAAAYGVPVQYSKAAGQTSVSVESPKDNKVLIEVNAIVRYFSAIGSSPWPKSGEEALKDYALIEFEESRQQLNLDVAESIISSAKFGQDVTAAPSPAEIILFSTLYDLVATATLAKDSVLSAWFVKVIGSSWAKAGIELAAANTADKPMTISKGAPGMEEKAERVFVKLIKEGVQMKVPNTGEDILPVPGQRNVLITSALPYVNNVPHLGNIIGSVLSADVFSRYAKARNYNTLYICGTDEYGTATETKALEEGCTPRELCDKYNALHADIYKWFDIGFDYFGRTTTNSQTEIAQEIFMDLHKSGFLVEESMTQLFCEKHQGFLADRFVEGICPKCGYEDARGDQCDTCGQLLDPFELIKPRCKLDGTSPIPRDSTHIFIDLEKLQPEIEAWSKKAAEEGQWSKNGRIITESWLKQGLTKRCITRDLKWGTPVPLPGFEDKVMYVWFDACIGYVSITAEYTKEWKRWWKDADNVKLYQFMGKDNVPFHTVVFPGSQLGTKNGDWTMLHHISTTEYLQYEGGKFSKSRGVGVFGNNAQDTGVPPSVWRYYLLSSRPETGDTQFVWKDFATKNNSELLANLGNFVNRLIKFVNAKYAGVVPDYTKGINDPAFDQYKESVNALLKGYIEDLEGVHLRAGLEKAMAISGEGNRFLQDNKLDNSLFANFPEKAAAVVGFGLNLIYLLSAVIYPYMPATTLSIIDQLNAPLRAIPDTWEARDLLPSHVIGKAAYLFSRIEEKQEEAWKSRYGGKQEKLADADAKKEKKKGKKAAKQHEQKKKEEGKSTTVEVRDTPNPTAA</sequence>
<evidence type="ECO:0000256" key="1">
    <source>
        <dbReference type="ARBA" id="ARBA00004496"/>
    </source>
</evidence>
<dbReference type="GO" id="GO:0004825">
    <property type="term" value="F:methionine-tRNA ligase activity"/>
    <property type="evidence" value="ECO:0007669"/>
    <property type="project" value="UniProtKB-EC"/>
</dbReference>
<dbReference type="GO" id="GO:0006431">
    <property type="term" value="P:methionyl-tRNA aminoacylation"/>
    <property type="evidence" value="ECO:0007669"/>
    <property type="project" value="InterPro"/>
</dbReference>
<evidence type="ECO:0000256" key="4">
    <source>
        <dbReference type="ARBA" id="ARBA00022490"/>
    </source>
</evidence>
<evidence type="ECO:0000256" key="5">
    <source>
        <dbReference type="ARBA" id="ARBA00022555"/>
    </source>
</evidence>
<dbReference type="GO" id="GO:0005829">
    <property type="term" value="C:cytosol"/>
    <property type="evidence" value="ECO:0007669"/>
    <property type="project" value="TreeGrafter"/>
</dbReference>
<evidence type="ECO:0000256" key="7">
    <source>
        <dbReference type="ARBA" id="ARBA00022741"/>
    </source>
</evidence>
<dbReference type="CDD" id="cd07957">
    <property type="entry name" value="Anticodon_Ia_Met"/>
    <property type="match status" value="1"/>
</dbReference>
<evidence type="ECO:0000256" key="2">
    <source>
        <dbReference type="ARBA" id="ARBA00005594"/>
    </source>
</evidence>
<evidence type="ECO:0000256" key="10">
    <source>
        <dbReference type="ARBA" id="ARBA00022917"/>
    </source>
</evidence>
<proteinExistence type="inferred from homology"/>
<dbReference type="PROSITE" id="PS00178">
    <property type="entry name" value="AA_TRNA_LIGASE_I"/>
    <property type="match status" value="1"/>
</dbReference>
<dbReference type="PRINTS" id="PR01041">
    <property type="entry name" value="TRNASYNTHMET"/>
</dbReference>
<dbReference type="NCBIfam" id="TIGR00398">
    <property type="entry name" value="metG"/>
    <property type="match status" value="1"/>
</dbReference>
<reference evidence="18 19" key="1">
    <citation type="journal article" date="2018" name="Nat. Ecol. Evol.">
        <title>Pezizomycetes genomes reveal the molecular basis of ectomycorrhizal truffle lifestyle.</title>
        <authorList>
            <person name="Murat C."/>
            <person name="Payen T."/>
            <person name="Noel B."/>
            <person name="Kuo A."/>
            <person name="Morin E."/>
            <person name="Chen J."/>
            <person name="Kohler A."/>
            <person name="Krizsan K."/>
            <person name="Balestrini R."/>
            <person name="Da Silva C."/>
            <person name="Montanini B."/>
            <person name="Hainaut M."/>
            <person name="Levati E."/>
            <person name="Barry K.W."/>
            <person name="Belfiori B."/>
            <person name="Cichocki N."/>
            <person name="Clum A."/>
            <person name="Dockter R.B."/>
            <person name="Fauchery L."/>
            <person name="Guy J."/>
            <person name="Iotti M."/>
            <person name="Le Tacon F."/>
            <person name="Lindquist E.A."/>
            <person name="Lipzen A."/>
            <person name="Malagnac F."/>
            <person name="Mello A."/>
            <person name="Molinier V."/>
            <person name="Miyauchi S."/>
            <person name="Poulain J."/>
            <person name="Riccioni C."/>
            <person name="Rubini A."/>
            <person name="Sitrit Y."/>
            <person name="Splivallo R."/>
            <person name="Traeger S."/>
            <person name="Wang M."/>
            <person name="Zifcakova L."/>
            <person name="Wipf D."/>
            <person name="Zambonelli A."/>
            <person name="Paolocci F."/>
            <person name="Nowrousian M."/>
            <person name="Ottonello S."/>
            <person name="Baldrian P."/>
            <person name="Spatafora J.W."/>
            <person name="Henrissat B."/>
            <person name="Nagy L.G."/>
            <person name="Aury J.M."/>
            <person name="Wincker P."/>
            <person name="Grigoriev I.V."/>
            <person name="Bonfante P."/>
            <person name="Martin F.M."/>
        </authorList>
    </citation>
    <scope>NUCLEOTIDE SEQUENCE [LARGE SCALE GENOMIC DNA]</scope>
    <source>
        <strain evidence="18 19">CCBAS932</strain>
    </source>
</reference>
<evidence type="ECO:0000256" key="12">
    <source>
        <dbReference type="ARBA" id="ARBA00030904"/>
    </source>
</evidence>
<evidence type="ECO:0000256" key="14">
    <source>
        <dbReference type="RuleBase" id="RU363039"/>
    </source>
</evidence>
<protein>
    <recommendedName>
        <fullName evidence="3">methionine--tRNA ligase</fullName>
        <ecNumber evidence="3">6.1.1.10</ecNumber>
    </recommendedName>
    <alternativeName>
        <fullName evidence="12">Methionyl-tRNA synthetase</fullName>
    </alternativeName>
</protein>
<evidence type="ECO:0000256" key="9">
    <source>
        <dbReference type="ARBA" id="ARBA00022884"/>
    </source>
</evidence>
<dbReference type="FunCoup" id="A0A3N4KGN9">
    <property type="interactions" value="1049"/>
</dbReference>
<keyword evidence="11 14" id="KW-0030">Aminoacyl-tRNA synthetase</keyword>
<dbReference type="Gene3D" id="3.40.50.620">
    <property type="entry name" value="HUPs"/>
    <property type="match status" value="1"/>
</dbReference>
<dbReference type="SUPFAM" id="SSF57770">
    <property type="entry name" value="Methionyl-tRNA synthetase (MetRS), Zn-domain"/>
    <property type="match status" value="1"/>
</dbReference>
<dbReference type="AlphaFoldDB" id="A0A3N4KGN9"/>
<dbReference type="Proteomes" id="UP000277580">
    <property type="component" value="Unassembled WGS sequence"/>
</dbReference>
<keyword evidence="6 14" id="KW-0436">Ligase</keyword>
<accession>A0A3N4KGN9</accession>
<dbReference type="InterPro" id="IPR014729">
    <property type="entry name" value="Rossmann-like_a/b/a_fold"/>
</dbReference>
<keyword evidence="8 14" id="KW-0067">ATP-binding</keyword>
<keyword evidence="9" id="KW-0694">RNA-binding</keyword>
<evidence type="ECO:0000256" key="15">
    <source>
        <dbReference type="SAM" id="MobiDB-lite"/>
    </source>
</evidence>
<dbReference type="Pfam" id="PF09334">
    <property type="entry name" value="tRNA-synt_1g"/>
    <property type="match status" value="1"/>
</dbReference>
<comment type="catalytic activity">
    <reaction evidence="13">
        <text>tRNA(Met) + L-methionine + ATP = L-methionyl-tRNA(Met) + AMP + diphosphate</text>
        <dbReference type="Rhea" id="RHEA:13481"/>
        <dbReference type="Rhea" id="RHEA-COMP:9667"/>
        <dbReference type="Rhea" id="RHEA-COMP:9698"/>
        <dbReference type="ChEBI" id="CHEBI:30616"/>
        <dbReference type="ChEBI" id="CHEBI:33019"/>
        <dbReference type="ChEBI" id="CHEBI:57844"/>
        <dbReference type="ChEBI" id="CHEBI:78442"/>
        <dbReference type="ChEBI" id="CHEBI:78530"/>
        <dbReference type="ChEBI" id="CHEBI:456215"/>
        <dbReference type="EC" id="6.1.1.10"/>
    </reaction>
</comment>
<dbReference type="EMBL" id="ML119149">
    <property type="protein sequence ID" value="RPB09726.1"/>
    <property type="molecule type" value="Genomic_DNA"/>
</dbReference>
<dbReference type="GO" id="GO:0000049">
    <property type="term" value="F:tRNA binding"/>
    <property type="evidence" value="ECO:0007669"/>
    <property type="project" value="UniProtKB-KW"/>
</dbReference>
<evidence type="ECO:0000256" key="8">
    <source>
        <dbReference type="ARBA" id="ARBA00022840"/>
    </source>
</evidence>
<dbReference type="GO" id="GO:0017101">
    <property type="term" value="C:aminoacyl-tRNA synthetase multienzyme complex"/>
    <property type="evidence" value="ECO:0007669"/>
    <property type="project" value="TreeGrafter"/>
</dbReference>
<dbReference type="PANTHER" id="PTHR45765">
    <property type="entry name" value="METHIONINE--TRNA LIGASE"/>
    <property type="match status" value="1"/>
</dbReference>
<dbReference type="SUPFAM" id="SSF47323">
    <property type="entry name" value="Anticodon-binding domain of a subclass of class I aminoacyl-tRNA synthetases"/>
    <property type="match status" value="1"/>
</dbReference>
<evidence type="ECO:0000259" key="16">
    <source>
        <dbReference type="Pfam" id="PF09334"/>
    </source>
</evidence>
<keyword evidence="7 14" id="KW-0547">Nucleotide-binding</keyword>
<evidence type="ECO:0000313" key="18">
    <source>
        <dbReference type="EMBL" id="RPB09726.1"/>
    </source>
</evidence>
<keyword evidence="10 14" id="KW-0648">Protein biosynthesis</keyword>
<dbReference type="Gene3D" id="1.10.730.10">
    <property type="entry name" value="Isoleucyl-tRNA Synthetase, Domain 1"/>
    <property type="match status" value="1"/>
</dbReference>
<dbReference type="FunFam" id="1.10.730.10:FF:000031">
    <property type="entry name" value="Putative Methionyl-tRNA synthetase"/>
    <property type="match status" value="1"/>
</dbReference>
<feature type="domain" description="Methionyl/Leucyl tRNA synthetase" evidence="16">
    <location>
        <begin position="223"/>
        <end position="615"/>
    </location>
</feature>
<keyword evidence="19" id="KW-1185">Reference proteome</keyword>